<sequence>MSADNIQHLEYTRLLADALGGINTGQPAGLPLQGHSQRAAHQPQPPDGNPRLLQAGGKPRFFKSGKNIVTFHVSSPVVS</sequence>
<reference evidence="2" key="1">
    <citation type="submission" date="2019-08" db="EMBL/GenBank/DDBJ databases">
        <authorList>
            <person name="Kucharzyk K."/>
            <person name="Murdoch R.W."/>
            <person name="Higgins S."/>
            <person name="Loffler F."/>
        </authorList>
    </citation>
    <scope>NUCLEOTIDE SEQUENCE</scope>
</reference>
<name>A0A645HB13_9ZZZZ</name>
<evidence type="ECO:0000256" key="1">
    <source>
        <dbReference type="SAM" id="MobiDB-lite"/>
    </source>
</evidence>
<dbReference type="AlphaFoldDB" id="A0A645HB13"/>
<feature type="region of interest" description="Disordered" evidence="1">
    <location>
        <begin position="22"/>
        <end position="58"/>
    </location>
</feature>
<protein>
    <submittedName>
        <fullName evidence="2">Uncharacterized protein</fullName>
    </submittedName>
</protein>
<comment type="caution">
    <text evidence="2">The sequence shown here is derived from an EMBL/GenBank/DDBJ whole genome shotgun (WGS) entry which is preliminary data.</text>
</comment>
<proteinExistence type="predicted"/>
<dbReference type="EMBL" id="VSSQ01090225">
    <property type="protein sequence ID" value="MPN36218.1"/>
    <property type="molecule type" value="Genomic_DNA"/>
</dbReference>
<gene>
    <name evidence="2" type="ORF">SDC9_183726</name>
</gene>
<organism evidence="2">
    <name type="scientific">bioreactor metagenome</name>
    <dbReference type="NCBI Taxonomy" id="1076179"/>
    <lineage>
        <taxon>unclassified sequences</taxon>
        <taxon>metagenomes</taxon>
        <taxon>ecological metagenomes</taxon>
    </lineage>
</organism>
<accession>A0A645HB13</accession>
<evidence type="ECO:0000313" key="2">
    <source>
        <dbReference type="EMBL" id="MPN36218.1"/>
    </source>
</evidence>